<evidence type="ECO:0000256" key="3">
    <source>
        <dbReference type="RuleBase" id="RU000363"/>
    </source>
</evidence>
<evidence type="ECO:0000256" key="2">
    <source>
        <dbReference type="ARBA" id="ARBA00023002"/>
    </source>
</evidence>
<dbReference type="InterPro" id="IPR020904">
    <property type="entry name" value="Sc_DH/Rdtase_CS"/>
</dbReference>
<dbReference type="InterPro" id="IPR036291">
    <property type="entry name" value="NAD(P)-bd_dom_sf"/>
</dbReference>
<sequence>MKTILLTGATDGIGFETAKMLVAQGFHLLIHGRNAKKLEQTKAQLIELGAKQIDTYLADLSSFSDTVSMAQNIVKTHHKLDVIINNAGILKTPHEITSDGLDIRFVVNTLTPYVLTQKLLPICENGTRIINLSSAAQAPINEKAMRGKERLPANTAYAQSKLAITMWSIKMAEELKPRGISVVAVNPGSLLASKMVKEGYGIDGEDITIGADILVRAAVSDEFAEASGQYYDNDSKCFANPHSDALASDKVNSVCRVIEQLVRDYI</sequence>
<proteinExistence type="inferred from homology"/>
<dbReference type="PANTHER" id="PTHR24320">
    <property type="entry name" value="RETINOL DEHYDROGENASE"/>
    <property type="match status" value="1"/>
</dbReference>
<dbReference type="RefSeq" id="WP_284296219.1">
    <property type="nucleotide sequence ID" value="NZ_BSSV01000001.1"/>
</dbReference>
<dbReference type="SUPFAM" id="SSF51735">
    <property type="entry name" value="NAD(P)-binding Rossmann-fold domains"/>
    <property type="match status" value="1"/>
</dbReference>
<dbReference type="PRINTS" id="PR00081">
    <property type="entry name" value="GDHRDH"/>
</dbReference>
<keyword evidence="5" id="KW-1185">Reference proteome</keyword>
<dbReference type="PANTHER" id="PTHR24320:SF148">
    <property type="entry name" value="NAD(P)-BINDING ROSSMANN-FOLD SUPERFAMILY PROTEIN"/>
    <property type="match status" value="1"/>
</dbReference>
<dbReference type="InterPro" id="IPR002347">
    <property type="entry name" value="SDR_fam"/>
</dbReference>
<protein>
    <submittedName>
        <fullName evidence="4">Oxidoreductase</fullName>
    </submittedName>
</protein>
<evidence type="ECO:0000313" key="5">
    <source>
        <dbReference type="Proteomes" id="UP001157134"/>
    </source>
</evidence>
<reference evidence="4 5" key="1">
    <citation type="submission" date="2023-03" db="EMBL/GenBank/DDBJ databases">
        <title>Thalassotalea loyana LMG 22536T draft genome sequence.</title>
        <authorList>
            <person name="Sawabe T."/>
        </authorList>
    </citation>
    <scope>NUCLEOTIDE SEQUENCE [LARGE SCALE GENOMIC DNA]</scope>
    <source>
        <strain evidence="4 5">LMG 22536</strain>
    </source>
</reference>
<dbReference type="PRINTS" id="PR00080">
    <property type="entry name" value="SDRFAMILY"/>
</dbReference>
<accession>A0ABQ6H927</accession>
<dbReference type="Proteomes" id="UP001157134">
    <property type="component" value="Unassembled WGS sequence"/>
</dbReference>
<gene>
    <name evidence="4" type="ORF">tloyanaT_08800</name>
</gene>
<dbReference type="Gene3D" id="3.40.50.720">
    <property type="entry name" value="NAD(P)-binding Rossmann-like Domain"/>
    <property type="match status" value="1"/>
</dbReference>
<comment type="caution">
    <text evidence="4">The sequence shown here is derived from an EMBL/GenBank/DDBJ whole genome shotgun (WGS) entry which is preliminary data.</text>
</comment>
<dbReference type="PROSITE" id="PS00061">
    <property type="entry name" value="ADH_SHORT"/>
    <property type="match status" value="1"/>
</dbReference>
<organism evidence="4 5">
    <name type="scientific">Thalassotalea loyana</name>
    <dbReference type="NCBI Taxonomy" id="280483"/>
    <lineage>
        <taxon>Bacteria</taxon>
        <taxon>Pseudomonadati</taxon>
        <taxon>Pseudomonadota</taxon>
        <taxon>Gammaproteobacteria</taxon>
        <taxon>Alteromonadales</taxon>
        <taxon>Colwelliaceae</taxon>
        <taxon>Thalassotalea</taxon>
    </lineage>
</organism>
<keyword evidence="2" id="KW-0560">Oxidoreductase</keyword>
<evidence type="ECO:0000256" key="1">
    <source>
        <dbReference type="ARBA" id="ARBA00006484"/>
    </source>
</evidence>
<evidence type="ECO:0000313" key="4">
    <source>
        <dbReference type="EMBL" id="GLX84628.1"/>
    </source>
</evidence>
<dbReference type="EMBL" id="BSSV01000001">
    <property type="protein sequence ID" value="GLX84628.1"/>
    <property type="molecule type" value="Genomic_DNA"/>
</dbReference>
<dbReference type="Pfam" id="PF00106">
    <property type="entry name" value="adh_short"/>
    <property type="match status" value="1"/>
</dbReference>
<name>A0ABQ6H927_9GAMM</name>
<comment type="similarity">
    <text evidence="1 3">Belongs to the short-chain dehydrogenases/reductases (SDR) family.</text>
</comment>